<evidence type="ECO:0000313" key="2">
    <source>
        <dbReference type="EMBL" id="SQB39784.1"/>
    </source>
</evidence>
<dbReference type="Proteomes" id="UP000251584">
    <property type="component" value="Unassembled WGS sequence"/>
</dbReference>
<accession>A0A2X2WHD4</accession>
<sequence length="97" mass="11366">MLPGMFARKNNAGSTCIFNLNLSTYRICYCYEWNIYTKLAELAVLMFFLQYIPTPIATIIMKYRRKKNNEVEKEGFVLPLGYIFPVLALAISFYHHL</sequence>
<organism evidence="2 3">
    <name type="scientific">Citrobacter koseri</name>
    <name type="common">Citrobacter diversus</name>
    <dbReference type="NCBI Taxonomy" id="545"/>
    <lineage>
        <taxon>Bacteria</taxon>
        <taxon>Pseudomonadati</taxon>
        <taxon>Pseudomonadota</taxon>
        <taxon>Gammaproteobacteria</taxon>
        <taxon>Enterobacterales</taxon>
        <taxon>Enterobacteriaceae</taxon>
        <taxon>Citrobacter</taxon>
    </lineage>
</organism>
<feature type="transmembrane region" description="Helical" evidence="1">
    <location>
        <begin position="75"/>
        <end position="94"/>
    </location>
</feature>
<reference evidence="2 3" key="1">
    <citation type="submission" date="2018-06" db="EMBL/GenBank/DDBJ databases">
        <authorList>
            <consortium name="Pathogen Informatics"/>
            <person name="Doyle S."/>
        </authorList>
    </citation>
    <scope>NUCLEOTIDE SEQUENCE [LARGE SCALE GENOMIC DNA]</scope>
    <source>
        <strain evidence="2 3">NCTC10786</strain>
    </source>
</reference>
<proteinExistence type="predicted"/>
<dbReference type="AlphaFoldDB" id="A0A2X2WHD4"/>
<evidence type="ECO:0000313" key="3">
    <source>
        <dbReference type="Proteomes" id="UP000251584"/>
    </source>
</evidence>
<gene>
    <name evidence="2" type="ORF">NCTC10786_04867</name>
</gene>
<dbReference type="EMBL" id="UAVY01000008">
    <property type="protein sequence ID" value="SQB39784.1"/>
    <property type="molecule type" value="Genomic_DNA"/>
</dbReference>
<protein>
    <submittedName>
        <fullName evidence="2">Uncharacterized protein</fullName>
    </submittedName>
</protein>
<name>A0A2X2WHD4_CITKO</name>
<feature type="transmembrane region" description="Helical" evidence="1">
    <location>
        <begin position="42"/>
        <end position="63"/>
    </location>
</feature>
<evidence type="ECO:0000256" key="1">
    <source>
        <dbReference type="SAM" id="Phobius"/>
    </source>
</evidence>
<keyword evidence="1" id="KW-1133">Transmembrane helix</keyword>
<keyword evidence="1" id="KW-0812">Transmembrane</keyword>
<keyword evidence="1" id="KW-0472">Membrane</keyword>